<keyword evidence="1" id="KW-0812">Transmembrane</keyword>
<feature type="transmembrane region" description="Helical" evidence="1">
    <location>
        <begin position="12"/>
        <end position="33"/>
    </location>
</feature>
<dbReference type="Pfam" id="PF03203">
    <property type="entry name" value="MerC"/>
    <property type="match status" value="1"/>
</dbReference>
<gene>
    <name evidence="2" type="ORF">Q4Q35_00465</name>
</gene>
<sequence>MILIKQKPDTFGTLASSLCLIHCVATPFLFIAQTCSTTCCEATPIWWQSIDYIFLVISFFAIYWSTQTTSINWIKPLMWLSWISLLIVVVNEKLKWFPLAEAIIYIPAFVLIILHLYNKKYCKCGTDTCCTNEK</sequence>
<keyword evidence="1" id="KW-0472">Membrane</keyword>
<keyword evidence="3" id="KW-1185">Reference proteome</keyword>
<comment type="caution">
    <text evidence="2">The sequence shown here is derived from an EMBL/GenBank/DDBJ whole genome shotgun (WGS) entry which is preliminary data.</text>
</comment>
<reference evidence="2" key="1">
    <citation type="submission" date="2023-07" db="EMBL/GenBank/DDBJ databases">
        <title>Two novel species in the genus Flavivirga.</title>
        <authorList>
            <person name="Kwon K."/>
        </authorList>
    </citation>
    <scope>NUCLEOTIDE SEQUENCE</scope>
    <source>
        <strain evidence="2">KCTC 52353</strain>
    </source>
</reference>
<dbReference type="RefSeq" id="WP_303275950.1">
    <property type="nucleotide sequence ID" value="NZ_JAUOEK010000017.1"/>
</dbReference>
<protein>
    <submittedName>
        <fullName evidence="2">MerC domain-containing protein</fullName>
    </submittedName>
</protein>
<evidence type="ECO:0000313" key="2">
    <source>
        <dbReference type="EMBL" id="MDO5968267.1"/>
    </source>
</evidence>
<dbReference type="EMBL" id="JAUOEK010000017">
    <property type="protein sequence ID" value="MDO5968267.1"/>
    <property type="molecule type" value="Genomic_DNA"/>
</dbReference>
<proteinExistence type="predicted"/>
<dbReference type="InterPro" id="IPR004891">
    <property type="entry name" value="Mercury-R_MerC"/>
</dbReference>
<accession>A0ABT8W570</accession>
<dbReference type="Proteomes" id="UP001176883">
    <property type="component" value="Unassembled WGS sequence"/>
</dbReference>
<evidence type="ECO:0000256" key="1">
    <source>
        <dbReference type="SAM" id="Phobius"/>
    </source>
</evidence>
<feature type="transmembrane region" description="Helical" evidence="1">
    <location>
        <begin position="96"/>
        <end position="117"/>
    </location>
</feature>
<name>A0ABT8W570_9FLAO</name>
<evidence type="ECO:0000313" key="3">
    <source>
        <dbReference type="Proteomes" id="UP001176883"/>
    </source>
</evidence>
<feature type="transmembrane region" description="Helical" evidence="1">
    <location>
        <begin position="45"/>
        <end position="66"/>
    </location>
</feature>
<organism evidence="2 3">
    <name type="scientific">Flavivirga aquimarina</name>
    <dbReference type="NCBI Taxonomy" id="2027862"/>
    <lineage>
        <taxon>Bacteria</taxon>
        <taxon>Pseudomonadati</taxon>
        <taxon>Bacteroidota</taxon>
        <taxon>Flavobacteriia</taxon>
        <taxon>Flavobacteriales</taxon>
        <taxon>Flavobacteriaceae</taxon>
        <taxon>Flavivirga</taxon>
    </lineage>
</organism>
<keyword evidence="1" id="KW-1133">Transmembrane helix</keyword>